<comment type="similarity">
    <text evidence="10">Belongs to the drug/metabolite transporter (DMT) superfamily. Small multidrug resistance (SMR) (TC 2.A.7.1) family. MdtI subfamily.</text>
</comment>
<dbReference type="GO" id="GO:0015297">
    <property type="term" value="F:antiporter activity"/>
    <property type="evidence" value="ECO:0007669"/>
    <property type="project" value="TreeGrafter"/>
</dbReference>
<evidence type="ECO:0000256" key="5">
    <source>
        <dbReference type="ARBA" id="ARBA00022475"/>
    </source>
</evidence>
<dbReference type="PANTHER" id="PTHR30561:SF6">
    <property type="entry name" value="SPERMIDINE EXPORT PROTEIN MDTI"/>
    <property type="match status" value="1"/>
</dbReference>
<dbReference type="Proteomes" id="UP000224974">
    <property type="component" value="Unassembled WGS sequence"/>
</dbReference>
<comment type="subunit">
    <text evidence="2 10">Forms a complex with MdtJ.</text>
</comment>
<keyword evidence="7 10" id="KW-0812">Transmembrane</keyword>
<evidence type="ECO:0000313" key="11">
    <source>
        <dbReference type="EMBL" id="PHI30818.1"/>
    </source>
</evidence>
<feature type="transmembrane region" description="Helical" evidence="10">
    <location>
        <begin position="35"/>
        <end position="56"/>
    </location>
</feature>
<reference evidence="12 14" key="3">
    <citation type="submission" date="2019-03" db="EMBL/GenBank/DDBJ databases">
        <authorList>
            <consortium name="Pathogen Informatics"/>
        </authorList>
    </citation>
    <scope>NUCLEOTIDE SEQUENCE [LARGE SCALE GENOMIC DNA]</scope>
    <source>
        <strain evidence="12 14">NCTC12282</strain>
    </source>
</reference>
<evidence type="ECO:0000256" key="3">
    <source>
        <dbReference type="ARBA" id="ARBA00021114"/>
    </source>
</evidence>
<accession>A0A2C6DKI8</accession>
<protein>
    <recommendedName>
        <fullName evidence="3 10">Spermidine export protein MdtI</fullName>
    </recommendedName>
</protein>
<evidence type="ECO:0000256" key="7">
    <source>
        <dbReference type="ARBA" id="ARBA00022692"/>
    </source>
</evidence>
<dbReference type="AlphaFoldDB" id="A0A2C6DKI8"/>
<dbReference type="PANTHER" id="PTHR30561">
    <property type="entry name" value="SMR FAMILY PROTON-DEPENDENT DRUG EFFLUX TRANSPORTER SUGE"/>
    <property type="match status" value="1"/>
</dbReference>
<feature type="transmembrane region" description="Helical" evidence="10">
    <location>
        <begin position="90"/>
        <end position="109"/>
    </location>
</feature>
<feature type="transmembrane region" description="Helical" evidence="10">
    <location>
        <begin position="6"/>
        <end position="26"/>
    </location>
</feature>
<dbReference type="EMBL" id="CAADJA010000002">
    <property type="protein sequence ID" value="VFS50573.1"/>
    <property type="molecule type" value="Genomic_DNA"/>
</dbReference>
<dbReference type="STRING" id="1111728.GCA_000427805_01102"/>
<evidence type="ECO:0000256" key="9">
    <source>
        <dbReference type="ARBA" id="ARBA00023136"/>
    </source>
</evidence>
<dbReference type="Proteomes" id="UP000373449">
    <property type="component" value="Unassembled WGS sequence"/>
</dbReference>
<dbReference type="InterPro" id="IPR000390">
    <property type="entry name" value="Small_drug/metabolite_transptr"/>
</dbReference>
<keyword evidence="9 10" id="KW-0472">Membrane</keyword>
<dbReference type="EMBL" id="PDDX01000001">
    <property type="protein sequence ID" value="PHI30818.1"/>
    <property type="molecule type" value="Genomic_DNA"/>
</dbReference>
<dbReference type="GO" id="GO:0015199">
    <property type="term" value="F:amino-acid betaine transmembrane transporter activity"/>
    <property type="evidence" value="ECO:0007669"/>
    <property type="project" value="TreeGrafter"/>
</dbReference>
<dbReference type="RefSeq" id="WP_029094221.1">
    <property type="nucleotide sequence ID" value="NZ_BRLG01000039.1"/>
</dbReference>
<dbReference type="FunFam" id="1.10.3730.20:FF:000001">
    <property type="entry name" value="Quaternary ammonium compound resistance transporter SugE"/>
    <property type="match status" value="1"/>
</dbReference>
<organism evidence="11 13">
    <name type="scientific">Budvicia aquatica</name>
    <dbReference type="NCBI Taxonomy" id="82979"/>
    <lineage>
        <taxon>Bacteria</taxon>
        <taxon>Pseudomonadati</taxon>
        <taxon>Pseudomonadota</taxon>
        <taxon>Gammaproteobacteria</taxon>
        <taxon>Enterobacterales</taxon>
        <taxon>Budviciaceae</taxon>
        <taxon>Budvicia</taxon>
    </lineage>
</organism>
<dbReference type="Gene3D" id="1.10.3730.20">
    <property type="match status" value="1"/>
</dbReference>
<keyword evidence="4 10" id="KW-0813">Transport</keyword>
<dbReference type="NCBIfam" id="NF007934">
    <property type="entry name" value="PRK10650.1"/>
    <property type="match status" value="1"/>
</dbReference>
<evidence type="ECO:0000256" key="8">
    <source>
        <dbReference type="ARBA" id="ARBA00022989"/>
    </source>
</evidence>
<dbReference type="SUPFAM" id="SSF103481">
    <property type="entry name" value="Multidrug resistance efflux transporter EmrE"/>
    <property type="match status" value="1"/>
</dbReference>
<dbReference type="GO" id="GO:1990961">
    <property type="term" value="P:xenobiotic detoxification by transmembrane export across the plasma membrane"/>
    <property type="evidence" value="ECO:0007669"/>
    <property type="project" value="UniProtKB-ARBA"/>
</dbReference>
<evidence type="ECO:0000256" key="6">
    <source>
        <dbReference type="ARBA" id="ARBA00022519"/>
    </source>
</evidence>
<evidence type="ECO:0000313" key="12">
    <source>
        <dbReference type="EMBL" id="VFS50573.1"/>
    </source>
</evidence>
<evidence type="ECO:0000313" key="14">
    <source>
        <dbReference type="Proteomes" id="UP000373449"/>
    </source>
</evidence>
<evidence type="ECO:0000256" key="1">
    <source>
        <dbReference type="ARBA" id="ARBA00004429"/>
    </source>
</evidence>
<dbReference type="Pfam" id="PF00893">
    <property type="entry name" value="Multi_Drug_Res"/>
    <property type="match status" value="1"/>
</dbReference>
<dbReference type="HAMAP" id="MF_01597">
    <property type="entry name" value="MdtI"/>
    <property type="match status" value="1"/>
</dbReference>
<dbReference type="GO" id="GO:0005886">
    <property type="term" value="C:plasma membrane"/>
    <property type="evidence" value="ECO:0007669"/>
    <property type="project" value="UniProtKB-SubCell"/>
</dbReference>
<reference evidence="11" key="2">
    <citation type="submission" date="2017-09" db="EMBL/GenBank/DDBJ databases">
        <title>FDA dAtabase for Regulatory Grade micrObial Sequences (FDA-ARGOS): Supporting development and validation of Infectious Disease Dx tests.</title>
        <authorList>
            <person name="Minogue T."/>
            <person name="Wolcott M."/>
            <person name="Wasieloski L."/>
            <person name="Aguilar W."/>
            <person name="Moore D."/>
            <person name="Tallon L.J."/>
            <person name="Sadzewicz L."/>
            <person name="Ott S."/>
            <person name="Zhao X."/>
            <person name="Nagaraj S."/>
            <person name="Vavikolanu K."/>
            <person name="Aluvathingal J."/>
            <person name="Nadendla S."/>
            <person name="Sichtig H."/>
        </authorList>
    </citation>
    <scope>NUCLEOTIDE SEQUENCE</scope>
    <source>
        <strain evidence="11">FDAARGOS_387</strain>
    </source>
</reference>
<dbReference type="InterPro" id="IPR023737">
    <property type="entry name" value="Spermidine_export_MdtI"/>
</dbReference>
<keyword evidence="5 10" id="KW-1003">Cell membrane</keyword>
<gene>
    <name evidence="10 12" type="primary">mdtI</name>
    <name evidence="11" type="ORF">CRN84_16475</name>
    <name evidence="12" type="ORF">NCTC12282_04577</name>
</gene>
<comment type="subcellular location">
    <subcellularLocation>
        <location evidence="1">Cell inner membrane</location>
        <topology evidence="1">Multi-pass membrane protein</topology>
    </subcellularLocation>
    <subcellularLocation>
        <location evidence="10">Cell membrane</location>
        <topology evidence="10">Multi-pass membrane protein</topology>
    </subcellularLocation>
</comment>
<reference evidence="13" key="1">
    <citation type="submission" date="2017-09" db="EMBL/GenBank/DDBJ databases">
        <title>FDA dAtabase for Regulatory Grade micrObial Sequences (FDA-ARGOS): Supporting development and validation of Infectious Disease Dx tests.</title>
        <authorList>
            <person name="Minogue T."/>
            <person name="Wolcott M."/>
            <person name="Wasieloski L."/>
            <person name="Aguilar W."/>
            <person name="Moore D."/>
            <person name="Tallon L."/>
            <person name="Sadzewicz L."/>
            <person name="Ott S."/>
            <person name="Zhao X."/>
            <person name="Nagaraj S."/>
            <person name="Vavikolanu K."/>
            <person name="Aluvathingal J."/>
            <person name="Nadendla S."/>
            <person name="Sichtig H."/>
        </authorList>
    </citation>
    <scope>NUCLEOTIDE SEQUENCE [LARGE SCALE GENOMIC DNA]</scope>
    <source>
        <strain evidence="13">FDAARGOS_387</strain>
    </source>
</reference>
<dbReference type="InterPro" id="IPR045324">
    <property type="entry name" value="Small_multidrug_res"/>
</dbReference>
<sequence>MQQLEFYHVAFLGLAIVLEIVANILLKLSNGFKRYWLGILSLLAVLGAFSALAQAVKGMDLSIAYALWGGFGIAATIAAGWIMFGQRLNIRGWCGLGLLLIGMIMLKLAA</sequence>
<evidence type="ECO:0000256" key="10">
    <source>
        <dbReference type="HAMAP-Rule" id="MF_01597"/>
    </source>
</evidence>
<evidence type="ECO:0000313" key="13">
    <source>
        <dbReference type="Proteomes" id="UP000224974"/>
    </source>
</evidence>
<keyword evidence="13" id="KW-1185">Reference proteome</keyword>
<evidence type="ECO:0000256" key="4">
    <source>
        <dbReference type="ARBA" id="ARBA00022448"/>
    </source>
</evidence>
<dbReference type="GO" id="GO:0015606">
    <property type="term" value="F:spermidine transmembrane transporter activity"/>
    <property type="evidence" value="ECO:0007669"/>
    <property type="project" value="UniProtKB-UniRule"/>
</dbReference>
<proteinExistence type="inferred from homology"/>
<feature type="transmembrane region" description="Helical" evidence="10">
    <location>
        <begin position="62"/>
        <end position="83"/>
    </location>
</feature>
<dbReference type="GO" id="GO:0015220">
    <property type="term" value="F:choline transmembrane transporter activity"/>
    <property type="evidence" value="ECO:0007669"/>
    <property type="project" value="TreeGrafter"/>
</dbReference>
<keyword evidence="6" id="KW-0997">Cell inner membrane</keyword>
<dbReference type="InterPro" id="IPR037185">
    <property type="entry name" value="EmrE-like"/>
</dbReference>
<dbReference type="GO" id="GO:0031460">
    <property type="term" value="P:glycine betaine transport"/>
    <property type="evidence" value="ECO:0007669"/>
    <property type="project" value="TreeGrafter"/>
</dbReference>
<keyword evidence="8 10" id="KW-1133">Transmembrane helix</keyword>
<dbReference type="OrthoDB" id="71834at2"/>
<comment type="function">
    <text evidence="10">Catalyzes the excretion of spermidine.</text>
</comment>
<evidence type="ECO:0000256" key="2">
    <source>
        <dbReference type="ARBA" id="ARBA00011359"/>
    </source>
</evidence>
<name>A0A2C6DKI8_9GAMM</name>